<keyword evidence="3" id="KW-0238">DNA-binding</keyword>
<organism evidence="6 7">
    <name type="scientific">Candidatus Copromonas faecavium</name>
    <name type="common">nom. illeg.</name>
    <dbReference type="NCBI Taxonomy" id="2840740"/>
    <lineage>
        <taxon>Bacteria</taxon>
        <taxon>Bacillati</taxon>
        <taxon>Bacillota</taxon>
        <taxon>Clostridia</taxon>
        <taxon>Lachnospirales</taxon>
        <taxon>Lachnospiraceae</taxon>
        <taxon>Candidatus Copromonas (nom. illeg.)</taxon>
    </lineage>
</organism>
<dbReference type="FunFam" id="1.10.10.10:FF:000001">
    <property type="entry name" value="LysR family transcriptional regulator"/>
    <property type="match status" value="1"/>
</dbReference>
<name>A0A9D1A5V2_9FIRM</name>
<dbReference type="InterPro" id="IPR000847">
    <property type="entry name" value="LysR_HTH_N"/>
</dbReference>
<dbReference type="Pfam" id="PF00126">
    <property type="entry name" value="HTH_1"/>
    <property type="match status" value="1"/>
</dbReference>
<dbReference type="AlphaFoldDB" id="A0A9D1A5V2"/>
<keyword evidence="4" id="KW-0804">Transcription</keyword>
<evidence type="ECO:0000313" key="7">
    <source>
        <dbReference type="Proteomes" id="UP000824250"/>
    </source>
</evidence>
<dbReference type="Gene3D" id="1.10.10.10">
    <property type="entry name" value="Winged helix-like DNA-binding domain superfamily/Winged helix DNA-binding domain"/>
    <property type="match status" value="1"/>
</dbReference>
<evidence type="ECO:0000256" key="2">
    <source>
        <dbReference type="ARBA" id="ARBA00023015"/>
    </source>
</evidence>
<dbReference type="PRINTS" id="PR00039">
    <property type="entry name" value="HTHLYSR"/>
</dbReference>
<dbReference type="PANTHER" id="PTHR30126:SF40">
    <property type="entry name" value="HTH-TYPE TRANSCRIPTIONAL REGULATOR GLTR"/>
    <property type="match status" value="1"/>
</dbReference>
<sequence>MELRNIQAFIKVAELKSFSRAGEQMGYSQSAVTVQIRQLEKELGQPLLERIGKQVKITQAGERFLPKALAVMDAVREARDAVRPPGELSGRLCIGTAESLLLNVLPPVMLEFSSRYPLVEVSTRTALVEDLFEMLRQNELDLLYFLDRKTDFPEWVKVGEWREPAFFVTSVQNPLTGEKKIPLERLLQEPFLLTEKGISYRYAMEQMLAARGVEIHPFLETGNTDLITRMLLGNRGTSFLPEFVVRDCLKKNQLAVLDVDCPEIEMWGQLVYHRNKWLTPQMERFMELLADCREKNG</sequence>
<dbReference type="SUPFAM" id="SSF53850">
    <property type="entry name" value="Periplasmic binding protein-like II"/>
    <property type="match status" value="1"/>
</dbReference>
<gene>
    <name evidence="6" type="ORF">IAB28_06295</name>
</gene>
<dbReference type="Proteomes" id="UP000824250">
    <property type="component" value="Unassembled WGS sequence"/>
</dbReference>
<dbReference type="SUPFAM" id="SSF46785">
    <property type="entry name" value="Winged helix' DNA-binding domain"/>
    <property type="match status" value="1"/>
</dbReference>
<feature type="domain" description="HTH lysR-type" evidence="5">
    <location>
        <begin position="1"/>
        <end position="58"/>
    </location>
</feature>
<dbReference type="InterPro" id="IPR036388">
    <property type="entry name" value="WH-like_DNA-bd_sf"/>
</dbReference>
<dbReference type="Gene3D" id="3.40.190.290">
    <property type="match status" value="1"/>
</dbReference>
<dbReference type="PANTHER" id="PTHR30126">
    <property type="entry name" value="HTH-TYPE TRANSCRIPTIONAL REGULATOR"/>
    <property type="match status" value="1"/>
</dbReference>
<evidence type="ECO:0000256" key="4">
    <source>
        <dbReference type="ARBA" id="ARBA00023163"/>
    </source>
</evidence>
<comment type="similarity">
    <text evidence="1">Belongs to the LysR transcriptional regulatory family.</text>
</comment>
<dbReference type="InterPro" id="IPR036390">
    <property type="entry name" value="WH_DNA-bd_sf"/>
</dbReference>
<evidence type="ECO:0000256" key="1">
    <source>
        <dbReference type="ARBA" id="ARBA00009437"/>
    </source>
</evidence>
<dbReference type="GO" id="GO:0003700">
    <property type="term" value="F:DNA-binding transcription factor activity"/>
    <property type="evidence" value="ECO:0007669"/>
    <property type="project" value="InterPro"/>
</dbReference>
<evidence type="ECO:0000256" key="3">
    <source>
        <dbReference type="ARBA" id="ARBA00023125"/>
    </source>
</evidence>
<dbReference type="PROSITE" id="PS50931">
    <property type="entry name" value="HTH_LYSR"/>
    <property type="match status" value="1"/>
</dbReference>
<dbReference type="Pfam" id="PF03466">
    <property type="entry name" value="LysR_substrate"/>
    <property type="match status" value="1"/>
</dbReference>
<proteinExistence type="inferred from homology"/>
<dbReference type="EMBL" id="DVGC01000034">
    <property type="protein sequence ID" value="HIR05560.1"/>
    <property type="molecule type" value="Genomic_DNA"/>
</dbReference>
<comment type="caution">
    <text evidence="6">The sequence shown here is derived from an EMBL/GenBank/DDBJ whole genome shotgun (WGS) entry which is preliminary data.</text>
</comment>
<protein>
    <submittedName>
        <fullName evidence="6">LysR family transcriptional regulator</fullName>
    </submittedName>
</protein>
<dbReference type="CDD" id="cd05466">
    <property type="entry name" value="PBP2_LTTR_substrate"/>
    <property type="match status" value="1"/>
</dbReference>
<dbReference type="GO" id="GO:0000976">
    <property type="term" value="F:transcription cis-regulatory region binding"/>
    <property type="evidence" value="ECO:0007669"/>
    <property type="project" value="TreeGrafter"/>
</dbReference>
<dbReference type="InterPro" id="IPR005119">
    <property type="entry name" value="LysR_subst-bd"/>
</dbReference>
<reference evidence="6" key="2">
    <citation type="journal article" date="2021" name="PeerJ">
        <title>Extensive microbial diversity within the chicken gut microbiome revealed by metagenomics and culture.</title>
        <authorList>
            <person name="Gilroy R."/>
            <person name="Ravi A."/>
            <person name="Getino M."/>
            <person name="Pursley I."/>
            <person name="Horton D.L."/>
            <person name="Alikhan N.F."/>
            <person name="Baker D."/>
            <person name="Gharbi K."/>
            <person name="Hall N."/>
            <person name="Watson M."/>
            <person name="Adriaenssens E.M."/>
            <person name="Foster-Nyarko E."/>
            <person name="Jarju S."/>
            <person name="Secka A."/>
            <person name="Antonio M."/>
            <person name="Oren A."/>
            <person name="Chaudhuri R.R."/>
            <person name="La Ragione R."/>
            <person name="Hildebrand F."/>
            <person name="Pallen M.J."/>
        </authorList>
    </citation>
    <scope>NUCLEOTIDE SEQUENCE</scope>
    <source>
        <strain evidence="6">CHK180-2868</strain>
    </source>
</reference>
<reference evidence="6" key="1">
    <citation type="submission" date="2020-10" db="EMBL/GenBank/DDBJ databases">
        <authorList>
            <person name="Gilroy R."/>
        </authorList>
    </citation>
    <scope>NUCLEOTIDE SEQUENCE</scope>
    <source>
        <strain evidence="6">CHK180-2868</strain>
    </source>
</reference>
<keyword evidence="2" id="KW-0805">Transcription regulation</keyword>
<accession>A0A9D1A5V2</accession>
<evidence type="ECO:0000259" key="5">
    <source>
        <dbReference type="PROSITE" id="PS50931"/>
    </source>
</evidence>
<evidence type="ECO:0000313" key="6">
    <source>
        <dbReference type="EMBL" id="HIR05560.1"/>
    </source>
</evidence>